<protein>
    <recommendedName>
        <fullName evidence="4">Transcription factor CBF/NF-Y/archaeal histone domain-containing protein</fullName>
    </recommendedName>
</protein>
<reference evidence="5" key="2">
    <citation type="submission" date="2015-02" db="UniProtKB">
        <authorList>
            <consortium name="EnsemblMetazoa"/>
        </authorList>
    </citation>
    <scope>IDENTIFICATION</scope>
</reference>
<evidence type="ECO:0000313" key="6">
    <source>
        <dbReference type="Proteomes" id="UP000014500"/>
    </source>
</evidence>
<evidence type="ECO:0000259" key="4">
    <source>
        <dbReference type="Pfam" id="PF00808"/>
    </source>
</evidence>
<dbReference type="Pfam" id="PF00808">
    <property type="entry name" value="CBFD_NFYB_HMF"/>
    <property type="match status" value="1"/>
</dbReference>
<evidence type="ECO:0000256" key="3">
    <source>
        <dbReference type="SAM" id="MobiDB-lite"/>
    </source>
</evidence>
<reference evidence="6" key="1">
    <citation type="submission" date="2011-05" db="EMBL/GenBank/DDBJ databases">
        <authorList>
            <person name="Richards S.R."/>
            <person name="Qu J."/>
            <person name="Jiang H."/>
            <person name="Jhangiani S.N."/>
            <person name="Agravi P."/>
            <person name="Goodspeed R."/>
            <person name="Gross S."/>
            <person name="Mandapat C."/>
            <person name="Jackson L."/>
            <person name="Mathew T."/>
            <person name="Pu L."/>
            <person name="Thornton R."/>
            <person name="Saada N."/>
            <person name="Wilczek-Boney K.B."/>
            <person name="Lee S."/>
            <person name="Kovar C."/>
            <person name="Wu Y."/>
            <person name="Scherer S.E."/>
            <person name="Worley K.C."/>
            <person name="Muzny D.M."/>
            <person name="Gibbs R."/>
        </authorList>
    </citation>
    <scope>NUCLEOTIDE SEQUENCE</scope>
    <source>
        <strain evidence="6">Brora</strain>
    </source>
</reference>
<dbReference type="HOGENOM" id="CLU_045277_8_2_1"/>
<dbReference type="PANTHER" id="PTHR10252:SF79">
    <property type="entry name" value="DNA POLYMERASE EPSILON SUBUNIT 4"/>
    <property type="match status" value="1"/>
</dbReference>
<dbReference type="SUPFAM" id="SSF47113">
    <property type="entry name" value="Histone-fold"/>
    <property type="match status" value="1"/>
</dbReference>
<dbReference type="InterPro" id="IPR009072">
    <property type="entry name" value="Histone-fold"/>
</dbReference>
<dbReference type="GO" id="GO:0046982">
    <property type="term" value="F:protein heterodimerization activity"/>
    <property type="evidence" value="ECO:0007669"/>
    <property type="project" value="InterPro"/>
</dbReference>
<dbReference type="PhylomeDB" id="T1JL69"/>
<name>T1JL69_STRMM</name>
<keyword evidence="6" id="KW-1185">Reference proteome</keyword>
<dbReference type="CDD" id="cd22929">
    <property type="entry name" value="HFD_POLE4-like"/>
    <property type="match status" value="1"/>
</dbReference>
<proteinExistence type="predicted"/>
<comment type="subcellular location">
    <subcellularLocation>
        <location evidence="1">Nucleus</location>
    </subcellularLocation>
</comment>
<dbReference type="InterPro" id="IPR050568">
    <property type="entry name" value="Transcr_DNA_Rep_Reg"/>
</dbReference>
<dbReference type="GO" id="GO:0006261">
    <property type="term" value="P:DNA-templated DNA replication"/>
    <property type="evidence" value="ECO:0007669"/>
    <property type="project" value="TreeGrafter"/>
</dbReference>
<dbReference type="AlphaFoldDB" id="T1JL69"/>
<dbReference type="OMA" id="CYAFLEG"/>
<feature type="region of interest" description="Disordered" evidence="3">
    <location>
        <begin position="1"/>
        <end position="27"/>
    </location>
</feature>
<dbReference type="eggNOG" id="KOG1658">
    <property type="taxonomic scope" value="Eukaryota"/>
</dbReference>
<dbReference type="Gene3D" id="1.10.20.10">
    <property type="entry name" value="Histone, subunit A"/>
    <property type="match status" value="1"/>
</dbReference>
<evidence type="ECO:0000256" key="2">
    <source>
        <dbReference type="ARBA" id="ARBA00023242"/>
    </source>
</evidence>
<dbReference type="EnsemblMetazoa" id="SMAR014599-RA">
    <property type="protein sequence ID" value="SMAR014599-PA"/>
    <property type="gene ID" value="SMAR014599"/>
</dbReference>
<evidence type="ECO:0000313" key="5">
    <source>
        <dbReference type="EnsemblMetazoa" id="SMAR014599-PA"/>
    </source>
</evidence>
<dbReference type="STRING" id="126957.T1JL69"/>
<sequence length="109" mass="12332">MDDDSDLVGDSQNCENDDKCEGISEKHERSTRIPITRVKTIMKTDSDLSLSSLEAVYLVTKATELFVEFLSMEAYKIMSQNKKKTLQKKDVDLAIEQVDAMTFLEGAFD</sequence>
<feature type="domain" description="Transcription factor CBF/NF-Y/archaeal histone" evidence="4">
    <location>
        <begin position="32"/>
        <end position="95"/>
    </location>
</feature>
<dbReference type="InterPro" id="IPR003958">
    <property type="entry name" value="CBFA_NFYB_domain"/>
</dbReference>
<feature type="compositionally biased region" description="Basic and acidic residues" evidence="3">
    <location>
        <begin position="16"/>
        <end position="27"/>
    </location>
</feature>
<organism evidence="5 6">
    <name type="scientific">Strigamia maritima</name>
    <name type="common">European centipede</name>
    <name type="synonym">Geophilus maritimus</name>
    <dbReference type="NCBI Taxonomy" id="126957"/>
    <lineage>
        <taxon>Eukaryota</taxon>
        <taxon>Metazoa</taxon>
        <taxon>Ecdysozoa</taxon>
        <taxon>Arthropoda</taxon>
        <taxon>Myriapoda</taxon>
        <taxon>Chilopoda</taxon>
        <taxon>Pleurostigmophora</taxon>
        <taxon>Geophilomorpha</taxon>
        <taxon>Linotaeniidae</taxon>
        <taxon>Strigamia</taxon>
    </lineage>
</organism>
<dbReference type="Proteomes" id="UP000014500">
    <property type="component" value="Unassembled WGS sequence"/>
</dbReference>
<dbReference type="PANTHER" id="PTHR10252">
    <property type="entry name" value="HISTONE-LIKE TRANSCRIPTION FACTOR CCAAT-RELATED"/>
    <property type="match status" value="1"/>
</dbReference>
<dbReference type="GO" id="GO:0008622">
    <property type="term" value="C:epsilon DNA polymerase complex"/>
    <property type="evidence" value="ECO:0007669"/>
    <property type="project" value="TreeGrafter"/>
</dbReference>
<evidence type="ECO:0000256" key="1">
    <source>
        <dbReference type="ARBA" id="ARBA00004123"/>
    </source>
</evidence>
<accession>T1JL69</accession>
<keyword evidence="2" id="KW-0539">Nucleus</keyword>
<dbReference type="EMBL" id="JH432213">
    <property type="status" value="NOT_ANNOTATED_CDS"/>
    <property type="molecule type" value="Genomic_DNA"/>
</dbReference>